<keyword evidence="8" id="KW-0539">Nucleus</keyword>
<evidence type="ECO:0000313" key="16">
    <source>
        <dbReference type="Proteomes" id="UP000182334"/>
    </source>
</evidence>
<dbReference type="Gene3D" id="4.10.240.10">
    <property type="entry name" value="Zn(2)-C6 fungal-type DNA-binding domain"/>
    <property type="match status" value="1"/>
</dbReference>
<dbReference type="GO" id="GO:0009267">
    <property type="term" value="P:cellular response to starvation"/>
    <property type="evidence" value="ECO:0007669"/>
    <property type="project" value="TreeGrafter"/>
</dbReference>
<evidence type="ECO:0000256" key="3">
    <source>
        <dbReference type="ARBA" id="ARBA00022723"/>
    </source>
</evidence>
<evidence type="ECO:0000256" key="8">
    <source>
        <dbReference type="ARBA" id="ARBA00023242"/>
    </source>
</evidence>
<proteinExistence type="inferred from homology"/>
<accession>A0A1L0BBI5</accession>
<feature type="compositionally biased region" description="Low complexity" evidence="11">
    <location>
        <begin position="173"/>
        <end position="183"/>
    </location>
</feature>
<evidence type="ECO:0000256" key="5">
    <source>
        <dbReference type="ARBA" id="ARBA00023015"/>
    </source>
</evidence>
<keyword evidence="16" id="KW-1185">Reference proteome</keyword>
<comment type="similarity">
    <text evidence="2">Belongs to the ERT1/acuK family.</text>
</comment>
<dbReference type="GO" id="GO:0000977">
    <property type="term" value="F:RNA polymerase II transcription regulatory region sequence-specific DNA binding"/>
    <property type="evidence" value="ECO:0007669"/>
    <property type="project" value="TreeGrafter"/>
</dbReference>
<evidence type="ECO:0000256" key="11">
    <source>
        <dbReference type="SAM" id="MobiDB-lite"/>
    </source>
</evidence>
<evidence type="ECO:0000259" key="12">
    <source>
        <dbReference type="PROSITE" id="PS50048"/>
    </source>
</evidence>
<dbReference type="EMBL" id="LT635758">
    <property type="protein sequence ID" value="SGZ52884.1"/>
    <property type="molecule type" value="Genomic_DNA"/>
</dbReference>
<evidence type="ECO:0000313" key="15">
    <source>
        <dbReference type="Proteomes" id="UP000182259"/>
    </source>
</evidence>
<comment type="function">
    <text evidence="9">Transcription factor which regulates nonfermentable carbon utilization.</text>
</comment>
<organism evidence="13 15">
    <name type="scientific">Sungouiella intermedia</name>
    <dbReference type="NCBI Taxonomy" id="45354"/>
    <lineage>
        <taxon>Eukaryota</taxon>
        <taxon>Fungi</taxon>
        <taxon>Dikarya</taxon>
        <taxon>Ascomycota</taxon>
        <taxon>Saccharomycotina</taxon>
        <taxon>Pichiomycetes</taxon>
        <taxon>Metschnikowiaceae</taxon>
        <taxon>Sungouiella</taxon>
    </lineage>
</organism>
<evidence type="ECO:0000256" key="7">
    <source>
        <dbReference type="ARBA" id="ARBA00023163"/>
    </source>
</evidence>
<evidence type="ECO:0000256" key="1">
    <source>
        <dbReference type="ARBA" id="ARBA00004123"/>
    </source>
</evidence>
<name>A0A1L0BBI5_9ASCO</name>
<dbReference type="AlphaFoldDB" id="A0A1L0BBI5"/>
<keyword evidence="5" id="KW-0805">Transcription regulation</keyword>
<dbReference type="SUPFAM" id="SSF57701">
    <property type="entry name" value="Zn2/Cys6 DNA-binding domain"/>
    <property type="match status" value="1"/>
</dbReference>
<dbReference type="InterPro" id="IPR036864">
    <property type="entry name" value="Zn2-C6_fun-type_DNA-bd_sf"/>
</dbReference>
<dbReference type="OrthoDB" id="2538135at2759"/>
<evidence type="ECO:0000256" key="6">
    <source>
        <dbReference type="ARBA" id="ARBA00023125"/>
    </source>
</evidence>
<feature type="domain" description="Zn(2)-C6 fungal-type" evidence="12">
    <location>
        <begin position="67"/>
        <end position="96"/>
    </location>
</feature>
<evidence type="ECO:0000313" key="14">
    <source>
        <dbReference type="EMBL" id="SGZ52884.1"/>
    </source>
</evidence>
<dbReference type="InterPro" id="IPR050335">
    <property type="entry name" value="ERT1_acuK_gluconeogen_tf"/>
</dbReference>
<dbReference type="PANTHER" id="PTHR47659:SF8">
    <property type="entry name" value="GLUCOSE STARVATION MODULATOR PROTEIN 1"/>
    <property type="match status" value="1"/>
</dbReference>
<keyword evidence="6" id="KW-0238">DNA-binding</keyword>
<dbReference type="SMART" id="SM00066">
    <property type="entry name" value="GAL4"/>
    <property type="match status" value="1"/>
</dbReference>
<dbReference type="Proteomes" id="UP000182334">
    <property type="component" value="Chromosome III"/>
</dbReference>
<sequence>MDPDAPGKTLFISYPTPYSSRDTPDFPTRVRILQLFINSGSSPYSSSPMTKRLSAQEKKDRKPALRACTFCHSKHLQCSNTRPCQNCIKRNIAHECKDVVRKRAKYMAPVDSDGASETPAVSDQSFFEPMIPKDLMVPAHHNQHHTQHSAYRLSPKLEHSNSINTFHDHAHDSPNSTPSTNTTNFNSNFLNQEYMMLGDLISKPSSPLSFDVTTAPPPLVSPSFLSEIETENRTRPFISLGDVKDDESRSQELNFEMPLLDKPQYVSPLISHHIYQTVQDIYSNKVINFDYPLSYHSLTHFLKSRFSFLNSELSAEERAKKRSNLLIILKLIASYRPTFISAHKSLFQPFDFQFLEMSFQRCLLDYENLSRLNASPTIIWRRTGEIVSMSNDLVNILGLSISDILSKRTFIMELMYDDESIVEYFRLFKSVAVGNLHLTINTRCKLIKRSTADTRNIANTNTQLQDCDFIEFCCVWTVKRDLFDLPMVIVGQFLPVLPTRDGMRTY</sequence>
<keyword evidence="4" id="KW-0862">Zinc</keyword>
<evidence type="ECO:0000256" key="10">
    <source>
        <dbReference type="ARBA" id="ARBA00039294"/>
    </source>
</evidence>
<reference evidence="15 16" key="1">
    <citation type="submission" date="2016-10" db="EMBL/GenBank/DDBJ databases">
        <authorList>
            <person name="de Groot N.N."/>
        </authorList>
    </citation>
    <scope>NUCLEOTIDE SEQUENCE [LARGE SCALE GENOMIC DNA]</scope>
    <source>
        <strain evidence="14 16">CBS 141442</strain>
        <strain evidence="13 15">PYCC 4715</strain>
    </source>
</reference>
<dbReference type="EMBL" id="LT635764">
    <property type="protein sequence ID" value="SGZ48187.1"/>
    <property type="molecule type" value="Genomic_DNA"/>
</dbReference>
<feature type="region of interest" description="Disordered" evidence="11">
    <location>
        <begin position="164"/>
        <end position="183"/>
    </location>
</feature>
<dbReference type="PROSITE" id="PS50048">
    <property type="entry name" value="ZN2_CY6_FUNGAL_2"/>
    <property type="match status" value="1"/>
</dbReference>
<dbReference type="GO" id="GO:0000981">
    <property type="term" value="F:DNA-binding transcription factor activity, RNA polymerase II-specific"/>
    <property type="evidence" value="ECO:0007669"/>
    <property type="project" value="InterPro"/>
</dbReference>
<dbReference type="STRING" id="45354.A0A1L0BBI5"/>
<dbReference type="CDD" id="cd00067">
    <property type="entry name" value="GAL4"/>
    <property type="match status" value="1"/>
</dbReference>
<comment type="subcellular location">
    <subcellularLocation>
        <location evidence="1">Nucleus</location>
    </subcellularLocation>
</comment>
<protein>
    <recommendedName>
        <fullName evidence="10">Glucose starvation modulator protein 1</fullName>
    </recommendedName>
</protein>
<dbReference type="PROSITE" id="PS00463">
    <property type="entry name" value="ZN2_CY6_FUNGAL_1"/>
    <property type="match status" value="1"/>
</dbReference>
<evidence type="ECO:0000256" key="9">
    <source>
        <dbReference type="ARBA" id="ARBA00037336"/>
    </source>
</evidence>
<evidence type="ECO:0000313" key="13">
    <source>
        <dbReference type="EMBL" id="SGZ48187.1"/>
    </source>
</evidence>
<evidence type="ECO:0000256" key="4">
    <source>
        <dbReference type="ARBA" id="ARBA00022833"/>
    </source>
</evidence>
<gene>
    <name evidence="13" type="ORF">SAMEA4029009_CIC11G00000004153</name>
    <name evidence="14" type="ORF">SAMEA4029010_CIC11G00000005859</name>
</gene>
<dbReference type="Pfam" id="PF00172">
    <property type="entry name" value="Zn_clus"/>
    <property type="match status" value="1"/>
</dbReference>
<evidence type="ECO:0000256" key="2">
    <source>
        <dbReference type="ARBA" id="ARBA00010855"/>
    </source>
</evidence>
<dbReference type="GO" id="GO:0008270">
    <property type="term" value="F:zinc ion binding"/>
    <property type="evidence" value="ECO:0007669"/>
    <property type="project" value="InterPro"/>
</dbReference>
<dbReference type="GO" id="GO:0005634">
    <property type="term" value="C:nucleus"/>
    <property type="evidence" value="ECO:0007669"/>
    <property type="project" value="UniProtKB-SubCell"/>
</dbReference>
<dbReference type="InterPro" id="IPR001138">
    <property type="entry name" value="Zn2Cys6_DnaBD"/>
</dbReference>
<dbReference type="InterPro" id="IPR056751">
    <property type="entry name" value="PAS_13"/>
</dbReference>
<keyword evidence="3" id="KW-0479">Metal-binding</keyword>
<dbReference type="Proteomes" id="UP000182259">
    <property type="component" value="Chromosome I"/>
</dbReference>
<dbReference type="Pfam" id="PF24990">
    <property type="entry name" value="PAS_13"/>
    <property type="match status" value="1"/>
</dbReference>
<dbReference type="PANTHER" id="PTHR47659">
    <property type="entry name" value="ZN(II)2CYS6 TRANSCRIPTION FACTOR (EUROFUNG)-RELATED"/>
    <property type="match status" value="1"/>
</dbReference>
<keyword evidence="7" id="KW-0804">Transcription</keyword>